<dbReference type="EMBL" id="AP014610">
    <property type="protein sequence ID" value="BBA17655.1"/>
    <property type="molecule type" value="Genomic_DNA"/>
</dbReference>
<dbReference type="Pfam" id="PF00709">
    <property type="entry name" value="Adenylsucc_synt"/>
    <property type="match status" value="1"/>
</dbReference>
<feature type="binding site" evidence="8">
    <location>
        <begin position="330"/>
        <end position="332"/>
    </location>
    <ligand>
        <name>GTP</name>
        <dbReference type="ChEBI" id="CHEBI:37565"/>
    </ligand>
</feature>
<comment type="similarity">
    <text evidence="8 10">Belongs to the adenylosuccinate synthetase family.</text>
</comment>
<keyword evidence="6 8" id="KW-0460">Magnesium</keyword>
<dbReference type="Gene3D" id="3.40.440.10">
    <property type="entry name" value="Adenylosuccinate Synthetase, subunit A, domain 1"/>
    <property type="match status" value="1"/>
</dbReference>
<keyword evidence="8" id="KW-0963">Cytoplasm</keyword>
<dbReference type="PROSITE" id="PS00513">
    <property type="entry name" value="ADENYLOSUCCIN_SYN_2"/>
    <property type="match status" value="1"/>
</dbReference>
<evidence type="ECO:0000256" key="1">
    <source>
        <dbReference type="ARBA" id="ARBA00011738"/>
    </source>
</evidence>
<feature type="binding site" evidence="8">
    <location>
        <begin position="298"/>
        <end position="304"/>
    </location>
    <ligand>
        <name>substrate</name>
    </ligand>
</feature>
<dbReference type="GO" id="GO:0005737">
    <property type="term" value="C:cytoplasm"/>
    <property type="evidence" value="ECO:0007669"/>
    <property type="project" value="UniProtKB-SubCell"/>
</dbReference>
<dbReference type="GO" id="GO:0044208">
    <property type="term" value="P:'de novo' AMP biosynthetic process"/>
    <property type="evidence" value="ECO:0007669"/>
    <property type="project" value="UniProtKB-UniRule"/>
</dbReference>
<evidence type="ECO:0000256" key="2">
    <source>
        <dbReference type="ARBA" id="ARBA00022598"/>
    </source>
</evidence>
<evidence type="ECO:0000256" key="8">
    <source>
        <dbReference type="HAMAP-Rule" id="MF_00011"/>
    </source>
</evidence>
<sequence length="435" mass="49752">MPSNVIVGLQWGDEGKGKITDLLSKNSDYVIRYQGGNNSGHSIHINNRNFILHLIPSGVVNPSIKCIIGPGMVIDPKSLIQEIKKIESIGINTSRVFLAKRAHLTMPYHRLLDEYKEEALGSRSIGTTHRGIGPTYEDKIARIGIRLLDFLNLKVFHKKLKDNVDYKNKIITKVYKKDPIYFKSIYEEYIEYAKILYPRIIDSVHEIHYAFHQKKKILFEGAQAMLLDINYGTYPYVTPSSTSTGGVCTGTGIPPNFLKNFIGIAKAYCTRVGYGPFPTEIRNKISDIIRKKGNEYGSTTKRSRRCGWLDLLSLKYSCMINGINYLIITKLDVLSELEFIKVCVKYKINGKKIQYFPSNIEELEEKKVEAIYIDFPGWKKDISHIHEYDDLPKNCKKYVNFIESYLNLDIVLISVGSERNQNIIKNKSSFLKIIS</sequence>
<organism evidence="11 12">
    <name type="scientific">Blattabacterium punctulatus CPU2</name>
    <dbReference type="NCBI Taxonomy" id="1457032"/>
    <lineage>
        <taxon>Bacteria</taxon>
        <taxon>Pseudomonadati</taxon>
        <taxon>Bacteroidota</taxon>
        <taxon>Flavobacteriia</taxon>
        <taxon>Flavobacteriales</taxon>
        <taxon>Blattabacteriaceae</taxon>
        <taxon>Blattabacterium</taxon>
    </lineage>
</organism>
<feature type="binding site" evidence="8">
    <location>
        <begin position="40"/>
        <end position="42"/>
    </location>
    <ligand>
        <name>GTP</name>
        <dbReference type="ChEBI" id="CHEBI:37565"/>
    </ligand>
</feature>
<dbReference type="NCBIfam" id="NF002223">
    <property type="entry name" value="PRK01117.1"/>
    <property type="match status" value="1"/>
</dbReference>
<feature type="active site" evidence="9">
    <location>
        <position position="139"/>
    </location>
</feature>
<dbReference type="Gene3D" id="1.10.300.10">
    <property type="entry name" value="Adenylosuccinate Synthetase, subunit A, domain 2"/>
    <property type="match status" value="1"/>
</dbReference>
<dbReference type="PANTHER" id="PTHR11846:SF0">
    <property type="entry name" value="ADENYLOSUCCINATE SYNTHETASE"/>
    <property type="match status" value="1"/>
</dbReference>
<dbReference type="RefSeq" id="WP_110548829.1">
    <property type="nucleotide sequence ID" value="NZ_AP014610.1"/>
</dbReference>
<evidence type="ECO:0000256" key="10">
    <source>
        <dbReference type="RuleBase" id="RU000520"/>
    </source>
</evidence>
<protein>
    <recommendedName>
        <fullName evidence="8 10">Adenylosuccinate synthetase</fullName>
        <shortName evidence="8">AMPSase</shortName>
        <shortName evidence="8">AdSS</shortName>
        <ecNumber evidence="8 10">6.3.4.4</ecNumber>
    </recommendedName>
    <alternativeName>
        <fullName evidence="8">IMP--aspartate ligase</fullName>
    </alternativeName>
</protein>
<dbReference type="PANTHER" id="PTHR11846">
    <property type="entry name" value="ADENYLOSUCCINATE SYNTHETASE"/>
    <property type="match status" value="1"/>
</dbReference>
<feature type="binding site" description="in other chain" evidence="8">
    <location>
        <position position="128"/>
    </location>
    <ligand>
        <name>IMP</name>
        <dbReference type="ChEBI" id="CHEBI:58053"/>
        <note>ligand shared between dimeric partners</note>
    </ligand>
</feature>
<comment type="pathway">
    <text evidence="8 10">Purine metabolism; AMP biosynthesis via de novo pathway; AMP from IMP: step 1/2.</text>
</comment>
<feature type="binding site" description="in other chain" evidence="8">
    <location>
        <begin position="38"/>
        <end position="41"/>
    </location>
    <ligand>
        <name>IMP</name>
        <dbReference type="ChEBI" id="CHEBI:58053"/>
        <note>ligand shared between dimeric partners</note>
    </ligand>
</feature>
<feature type="binding site" description="in other chain" evidence="8">
    <location>
        <position position="302"/>
    </location>
    <ligand>
        <name>IMP</name>
        <dbReference type="ChEBI" id="CHEBI:58053"/>
        <note>ligand shared between dimeric partners</note>
    </ligand>
</feature>
<dbReference type="AlphaFoldDB" id="A0AAD1CL85"/>
<dbReference type="InterPro" id="IPR027417">
    <property type="entry name" value="P-loop_NTPase"/>
</dbReference>
<feature type="binding site" evidence="8">
    <location>
        <begin position="414"/>
        <end position="416"/>
    </location>
    <ligand>
        <name>GTP</name>
        <dbReference type="ChEBI" id="CHEBI:37565"/>
    </ligand>
</feature>
<keyword evidence="3 8" id="KW-0479">Metal-binding</keyword>
<dbReference type="FunFam" id="1.10.300.10:FF:000001">
    <property type="entry name" value="Adenylosuccinate synthetase"/>
    <property type="match status" value="1"/>
</dbReference>
<dbReference type="GeneID" id="66556926"/>
<dbReference type="SUPFAM" id="SSF52540">
    <property type="entry name" value="P-loop containing nucleoside triphosphate hydrolases"/>
    <property type="match status" value="1"/>
</dbReference>
<comment type="cofactor">
    <cofactor evidence="8">
        <name>Mg(2+)</name>
        <dbReference type="ChEBI" id="CHEBI:18420"/>
    </cofactor>
    <text evidence="8">Binds 1 Mg(2+) ion per subunit.</text>
</comment>
<feature type="active site" description="Proton donor" evidence="8">
    <location>
        <position position="41"/>
    </location>
</feature>
<dbReference type="CDD" id="cd03108">
    <property type="entry name" value="AdSS"/>
    <property type="match status" value="1"/>
</dbReference>
<dbReference type="InterPro" id="IPR033128">
    <property type="entry name" value="Adenylosuccin_syn_Lys_AS"/>
</dbReference>
<dbReference type="EC" id="6.3.4.4" evidence="8 10"/>
<dbReference type="NCBIfam" id="TIGR00184">
    <property type="entry name" value="purA"/>
    <property type="match status" value="1"/>
</dbReference>
<dbReference type="GO" id="GO:0000287">
    <property type="term" value="F:magnesium ion binding"/>
    <property type="evidence" value="ECO:0007669"/>
    <property type="project" value="UniProtKB-UniRule"/>
</dbReference>
<feature type="binding site" evidence="8">
    <location>
        <position position="142"/>
    </location>
    <ligand>
        <name>IMP</name>
        <dbReference type="ChEBI" id="CHEBI:58053"/>
        <note>ligand shared between dimeric partners</note>
    </ligand>
</feature>
<comment type="subunit">
    <text evidence="1 8">Homodimer.</text>
</comment>
<feature type="binding site" evidence="8">
    <location>
        <begin position="12"/>
        <end position="18"/>
    </location>
    <ligand>
        <name>GTP</name>
        <dbReference type="ChEBI" id="CHEBI:37565"/>
    </ligand>
</feature>
<dbReference type="Gene3D" id="3.90.170.10">
    <property type="entry name" value="Adenylosuccinate Synthetase, subunit A, domain 3"/>
    <property type="match status" value="1"/>
</dbReference>
<feature type="binding site" description="in other chain" evidence="8">
    <location>
        <position position="223"/>
    </location>
    <ligand>
        <name>IMP</name>
        <dbReference type="ChEBI" id="CHEBI:58053"/>
        <note>ligand shared between dimeric partners</note>
    </ligand>
</feature>
<evidence type="ECO:0000256" key="4">
    <source>
        <dbReference type="ARBA" id="ARBA00022741"/>
    </source>
</evidence>
<evidence type="ECO:0000256" key="7">
    <source>
        <dbReference type="ARBA" id="ARBA00023134"/>
    </source>
</evidence>
<dbReference type="HAMAP" id="MF_00011">
    <property type="entry name" value="Adenylosucc_synth"/>
    <property type="match status" value="1"/>
</dbReference>
<evidence type="ECO:0000256" key="9">
    <source>
        <dbReference type="PROSITE-ProRule" id="PRU10134"/>
    </source>
</evidence>
<keyword evidence="4 8" id="KW-0547">Nucleotide-binding</keyword>
<comment type="function">
    <text evidence="8">Plays an important role in the de novo pathway of purine nucleotide biosynthesis. Catalyzes the first committed step in the biosynthesis of AMP from IMP.</text>
</comment>
<dbReference type="InterPro" id="IPR042109">
    <property type="entry name" value="Adenylosuccinate_synth_dom1"/>
</dbReference>
<comment type="subcellular location">
    <subcellularLocation>
        <location evidence="8">Cytoplasm</location>
    </subcellularLocation>
</comment>
<dbReference type="InterPro" id="IPR018220">
    <property type="entry name" value="Adenylosuccin_syn_GTP-bd"/>
</dbReference>
<dbReference type="FunFam" id="3.90.170.10:FF:000001">
    <property type="entry name" value="Adenylosuccinate synthetase"/>
    <property type="match status" value="1"/>
</dbReference>
<dbReference type="GO" id="GO:0005525">
    <property type="term" value="F:GTP binding"/>
    <property type="evidence" value="ECO:0007669"/>
    <property type="project" value="UniProtKB-UniRule"/>
</dbReference>
<reference evidence="11 12" key="1">
    <citation type="submission" date="2014-06" db="EMBL/GenBank/DDBJ databases">
        <title>Genome sequence of the intracellular symbiont Blattabacterium cuenoti, strain CPU2 from the wood feeding cockroach Cryptocercus punctulatus.</title>
        <authorList>
            <person name="Kinjo Y."/>
            <person name="Ohkuma M."/>
            <person name="Tokuda G."/>
        </authorList>
    </citation>
    <scope>NUCLEOTIDE SEQUENCE [LARGE SCALE GENOMIC DNA]</scope>
    <source>
        <strain evidence="11 12">CPU2</strain>
    </source>
</reference>
<feature type="binding site" evidence="8">
    <location>
        <position position="40"/>
    </location>
    <ligand>
        <name>Mg(2+)</name>
        <dbReference type="ChEBI" id="CHEBI:18420"/>
    </ligand>
</feature>
<feature type="active site" description="Proton acceptor" evidence="8">
    <location>
        <position position="13"/>
    </location>
</feature>
<dbReference type="InterPro" id="IPR042110">
    <property type="entry name" value="Adenylosuccinate_synth_dom2"/>
</dbReference>
<dbReference type="InterPro" id="IPR001114">
    <property type="entry name" value="Adenylosuccinate_synthetase"/>
</dbReference>
<dbReference type="GO" id="GO:0004019">
    <property type="term" value="F:adenylosuccinate synthase activity"/>
    <property type="evidence" value="ECO:0007669"/>
    <property type="project" value="UniProtKB-UniRule"/>
</dbReference>
<proteinExistence type="inferred from homology"/>
<accession>A0AAD1CL85</accession>
<keyword evidence="2 8" id="KW-0436">Ligase</keyword>
<dbReference type="PROSITE" id="PS01266">
    <property type="entry name" value="ADENYLOSUCCIN_SYN_1"/>
    <property type="match status" value="1"/>
</dbReference>
<evidence type="ECO:0000313" key="12">
    <source>
        <dbReference type="Proteomes" id="UP000262607"/>
    </source>
</evidence>
<evidence type="ECO:0000256" key="3">
    <source>
        <dbReference type="ARBA" id="ARBA00022723"/>
    </source>
</evidence>
<evidence type="ECO:0000256" key="6">
    <source>
        <dbReference type="ARBA" id="ARBA00022842"/>
    </source>
</evidence>
<dbReference type="GO" id="GO:0046040">
    <property type="term" value="P:IMP metabolic process"/>
    <property type="evidence" value="ECO:0007669"/>
    <property type="project" value="TreeGrafter"/>
</dbReference>
<feature type="binding site" description="in other chain" evidence="8">
    <location>
        <position position="238"/>
    </location>
    <ligand>
        <name>IMP</name>
        <dbReference type="ChEBI" id="CHEBI:58053"/>
        <note>ligand shared between dimeric partners</note>
    </ligand>
</feature>
<dbReference type="Proteomes" id="UP000262607">
    <property type="component" value="Chromosome"/>
</dbReference>
<feature type="binding site" evidence="8">
    <location>
        <position position="304"/>
    </location>
    <ligand>
        <name>GTP</name>
        <dbReference type="ChEBI" id="CHEBI:37565"/>
    </ligand>
</feature>
<feature type="binding site" description="in other chain" evidence="8">
    <location>
        <begin position="13"/>
        <end position="16"/>
    </location>
    <ligand>
        <name>IMP</name>
        <dbReference type="ChEBI" id="CHEBI:58053"/>
        <note>ligand shared between dimeric partners</note>
    </ligand>
</feature>
<evidence type="ECO:0000256" key="5">
    <source>
        <dbReference type="ARBA" id="ARBA00022755"/>
    </source>
</evidence>
<evidence type="ECO:0000313" key="11">
    <source>
        <dbReference type="EMBL" id="BBA17655.1"/>
    </source>
</evidence>
<comment type="catalytic activity">
    <reaction evidence="8 10">
        <text>IMP + L-aspartate + GTP = N(6)-(1,2-dicarboxyethyl)-AMP + GDP + phosphate + 2 H(+)</text>
        <dbReference type="Rhea" id="RHEA:15753"/>
        <dbReference type="ChEBI" id="CHEBI:15378"/>
        <dbReference type="ChEBI" id="CHEBI:29991"/>
        <dbReference type="ChEBI" id="CHEBI:37565"/>
        <dbReference type="ChEBI" id="CHEBI:43474"/>
        <dbReference type="ChEBI" id="CHEBI:57567"/>
        <dbReference type="ChEBI" id="CHEBI:58053"/>
        <dbReference type="ChEBI" id="CHEBI:58189"/>
        <dbReference type="EC" id="6.3.4.4"/>
    </reaction>
</comment>
<gene>
    <name evidence="8 11" type="primary">purA</name>
    <name evidence="11" type="ORF">CPU2_145</name>
</gene>
<dbReference type="SMART" id="SM00788">
    <property type="entry name" value="Adenylsucc_synt"/>
    <property type="match status" value="1"/>
</dbReference>
<feature type="binding site" evidence="8">
    <location>
        <position position="13"/>
    </location>
    <ligand>
        <name>Mg(2+)</name>
        <dbReference type="ChEBI" id="CHEBI:18420"/>
    </ligand>
</feature>
<keyword evidence="5 8" id="KW-0658">Purine biosynthesis</keyword>
<keyword evidence="7 8" id="KW-0342">GTP-binding</keyword>
<dbReference type="InterPro" id="IPR042111">
    <property type="entry name" value="Adenylosuccinate_synth_dom3"/>
</dbReference>
<name>A0AAD1CL85_9FLAO</name>